<keyword evidence="3" id="KW-0472">Membrane</keyword>
<dbReference type="EMBL" id="JBBWWT010000001">
    <property type="protein sequence ID" value="MEL1262982.1"/>
    <property type="molecule type" value="Genomic_DNA"/>
</dbReference>
<feature type="chain" id="PRO_5047535898" evidence="8">
    <location>
        <begin position="23"/>
        <end position="73"/>
    </location>
</feature>
<keyword evidence="4" id="KW-0564">Palmitate</keyword>
<organism evidence="9 10">
    <name type="scientific">Pseudoxanthomonas putridarboris</name>
    <dbReference type="NCBI Taxonomy" id="752605"/>
    <lineage>
        <taxon>Bacteria</taxon>
        <taxon>Pseudomonadati</taxon>
        <taxon>Pseudomonadota</taxon>
        <taxon>Gammaproteobacteria</taxon>
        <taxon>Lysobacterales</taxon>
        <taxon>Lysobacteraceae</taxon>
        <taxon>Pseudoxanthomonas</taxon>
    </lineage>
</organism>
<keyword evidence="5" id="KW-0998">Cell outer membrane</keyword>
<dbReference type="InterPro" id="IPR032831">
    <property type="entry name" value="LptM_cons"/>
</dbReference>
<dbReference type="NCBIfam" id="NF047847">
    <property type="entry name" value="SS_mature_LptM"/>
    <property type="match status" value="1"/>
</dbReference>
<keyword evidence="6 9" id="KW-0449">Lipoprotein</keyword>
<evidence type="ECO:0000313" key="9">
    <source>
        <dbReference type="EMBL" id="MEL1262982.1"/>
    </source>
</evidence>
<keyword evidence="10" id="KW-1185">Reference proteome</keyword>
<evidence type="ECO:0000313" key="10">
    <source>
        <dbReference type="Proteomes" id="UP001459204"/>
    </source>
</evidence>
<feature type="compositionally biased region" description="Low complexity" evidence="7">
    <location>
        <begin position="40"/>
        <end position="52"/>
    </location>
</feature>
<evidence type="ECO:0000256" key="6">
    <source>
        <dbReference type="ARBA" id="ARBA00023288"/>
    </source>
</evidence>
<feature type="region of interest" description="Disordered" evidence="7">
    <location>
        <begin position="40"/>
        <end position="73"/>
    </location>
</feature>
<evidence type="ECO:0000256" key="7">
    <source>
        <dbReference type="SAM" id="MobiDB-lite"/>
    </source>
</evidence>
<dbReference type="PROSITE" id="PS51257">
    <property type="entry name" value="PROKAR_LIPOPROTEIN"/>
    <property type="match status" value="1"/>
</dbReference>
<evidence type="ECO:0000256" key="3">
    <source>
        <dbReference type="ARBA" id="ARBA00023136"/>
    </source>
</evidence>
<sequence>MSRNTRLLTAAALMAVLSACGAKGPLFLPEKPVEEAPIAPAEPATTEETPATDGLPPTPPIDPATVPATDGNG</sequence>
<feature type="compositionally biased region" description="Low complexity" evidence="7">
    <location>
        <begin position="63"/>
        <end position="73"/>
    </location>
</feature>
<dbReference type="Proteomes" id="UP001459204">
    <property type="component" value="Unassembled WGS sequence"/>
</dbReference>
<evidence type="ECO:0000256" key="2">
    <source>
        <dbReference type="ARBA" id="ARBA00022729"/>
    </source>
</evidence>
<comment type="caution">
    <text evidence="9">The sequence shown here is derived from an EMBL/GenBank/DDBJ whole genome shotgun (WGS) entry which is preliminary data.</text>
</comment>
<comment type="subcellular location">
    <subcellularLocation>
        <location evidence="1">Cell outer membrane</location>
        <topology evidence="1">Lipid-anchor</topology>
    </subcellularLocation>
</comment>
<evidence type="ECO:0000256" key="4">
    <source>
        <dbReference type="ARBA" id="ARBA00023139"/>
    </source>
</evidence>
<accession>A0ABU9IX51</accession>
<feature type="signal peptide" evidence="8">
    <location>
        <begin position="1"/>
        <end position="22"/>
    </location>
</feature>
<reference evidence="9 10" key="1">
    <citation type="submission" date="2024-04" db="EMBL/GenBank/DDBJ databases">
        <title>Draft genome sequence of Pseudoxanthomonas putridarboris WD12.</title>
        <authorList>
            <person name="Oh J."/>
        </authorList>
    </citation>
    <scope>NUCLEOTIDE SEQUENCE [LARGE SCALE GENOMIC DNA]</scope>
    <source>
        <strain evidence="9 10">WD12</strain>
    </source>
</reference>
<evidence type="ECO:0000256" key="5">
    <source>
        <dbReference type="ARBA" id="ARBA00023237"/>
    </source>
</evidence>
<evidence type="ECO:0000256" key="1">
    <source>
        <dbReference type="ARBA" id="ARBA00004459"/>
    </source>
</evidence>
<dbReference type="RefSeq" id="WP_341724181.1">
    <property type="nucleotide sequence ID" value="NZ_JBBWWT010000001.1"/>
</dbReference>
<protein>
    <submittedName>
        <fullName evidence="9">Lipoprotein</fullName>
    </submittedName>
</protein>
<evidence type="ECO:0000256" key="8">
    <source>
        <dbReference type="SAM" id="SignalP"/>
    </source>
</evidence>
<gene>
    <name evidence="9" type="ORF">AAD027_01155</name>
</gene>
<name>A0ABU9IX51_9GAMM</name>
<keyword evidence="2 8" id="KW-0732">Signal</keyword>
<proteinExistence type="predicted"/>